<feature type="compositionally biased region" description="Polar residues" evidence="5">
    <location>
        <begin position="1044"/>
        <end position="1058"/>
    </location>
</feature>
<organism evidence="8 9">
    <name type="scientific">Limosilactobacillus caviae</name>
    <dbReference type="NCBI Taxonomy" id="1769424"/>
    <lineage>
        <taxon>Bacteria</taxon>
        <taxon>Bacillati</taxon>
        <taxon>Bacillota</taxon>
        <taxon>Bacilli</taxon>
        <taxon>Lactobacillales</taxon>
        <taxon>Lactobacillaceae</taxon>
        <taxon>Limosilactobacillus</taxon>
    </lineage>
</organism>
<dbReference type="Pfam" id="PF17965">
    <property type="entry name" value="MucBP_2"/>
    <property type="match status" value="11"/>
</dbReference>
<gene>
    <name evidence="8" type="ORF">GCM10011459_05360</name>
</gene>
<keyword evidence="2" id="KW-0964">Secreted</keyword>
<feature type="region of interest" description="Disordered" evidence="5">
    <location>
        <begin position="1044"/>
        <end position="1068"/>
    </location>
</feature>
<reference evidence="9" key="1">
    <citation type="journal article" date="2019" name="Int. J. Syst. Evol. Microbiol.">
        <title>The Global Catalogue of Microorganisms (GCM) 10K type strain sequencing project: providing services to taxonomists for standard genome sequencing and annotation.</title>
        <authorList>
            <consortium name="The Broad Institute Genomics Platform"/>
            <consortium name="The Broad Institute Genome Sequencing Center for Infectious Disease"/>
            <person name="Wu L."/>
            <person name="Ma J."/>
        </authorList>
    </citation>
    <scope>NUCLEOTIDE SEQUENCE [LARGE SCALE GENOMIC DNA]</scope>
    <source>
        <strain evidence="9">CCM 8609</strain>
    </source>
</reference>
<feature type="region of interest" description="Disordered" evidence="5">
    <location>
        <begin position="2266"/>
        <end position="2303"/>
    </location>
</feature>
<feature type="compositionally biased region" description="Polar residues" evidence="5">
    <location>
        <begin position="4987"/>
        <end position="5001"/>
    </location>
</feature>
<feature type="compositionally biased region" description="Low complexity" evidence="5">
    <location>
        <begin position="5074"/>
        <end position="5090"/>
    </location>
</feature>
<keyword evidence="1" id="KW-0134">Cell wall</keyword>
<feature type="compositionally biased region" description="Low complexity" evidence="5">
    <location>
        <begin position="1059"/>
        <end position="1068"/>
    </location>
</feature>
<dbReference type="Gene3D" id="2.60.40.4300">
    <property type="match status" value="21"/>
</dbReference>
<feature type="region of interest" description="Disordered" evidence="5">
    <location>
        <begin position="1423"/>
        <end position="1448"/>
    </location>
</feature>
<feature type="compositionally biased region" description="Polar residues" evidence="5">
    <location>
        <begin position="1433"/>
        <end position="1445"/>
    </location>
</feature>
<feature type="region of interest" description="Disordered" evidence="5">
    <location>
        <begin position="4152"/>
        <end position="4185"/>
    </location>
</feature>
<dbReference type="InterPro" id="IPR041495">
    <property type="entry name" value="Mub_B2"/>
</dbReference>
<keyword evidence="3 6" id="KW-0732">Signal</keyword>
<evidence type="ECO:0000259" key="7">
    <source>
        <dbReference type="PROSITE" id="PS50847"/>
    </source>
</evidence>
<dbReference type="NCBIfam" id="TIGR01167">
    <property type="entry name" value="LPXTG_anchor"/>
    <property type="match status" value="1"/>
</dbReference>
<feature type="compositionally biased region" description="Low complexity" evidence="5">
    <location>
        <begin position="75"/>
        <end position="86"/>
    </location>
</feature>
<dbReference type="RefSeq" id="WP_188357674.1">
    <property type="nucleotide sequence ID" value="NZ_BMDS01000001.1"/>
</dbReference>
<protein>
    <submittedName>
        <fullName evidence="8">Mucus-binding protein</fullName>
    </submittedName>
</protein>
<feature type="region of interest" description="Disordered" evidence="5">
    <location>
        <begin position="4557"/>
        <end position="4584"/>
    </location>
</feature>
<feature type="compositionally biased region" description="Low complexity" evidence="5">
    <location>
        <begin position="1291"/>
        <end position="1300"/>
    </location>
</feature>
<evidence type="ECO:0000256" key="4">
    <source>
        <dbReference type="ARBA" id="ARBA00023088"/>
    </source>
</evidence>
<dbReference type="NCBIfam" id="TIGR01168">
    <property type="entry name" value="YSIRK_signal"/>
    <property type="match status" value="1"/>
</dbReference>
<comment type="caution">
    <text evidence="8">The sequence shown here is derived from an EMBL/GenBank/DDBJ whole genome shotgun (WGS) entry which is preliminary data.</text>
</comment>
<feature type="compositionally biased region" description="Polar residues" evidence="5">
    <location>
        <begin position="1214"/>
        <end position="1230"/>
    </location>
</feature>
<feature type="region of interest" description="Disordered" evidence="5">
    <location>
        <begin position="1270"/>
        <end position="1300"/>
    </location>
</feature>
<feature type="region of interest" description="Disordered" evidence="5">
    <location>
        <begin position="1521"/>
        <end position="1542"/>
    </location>
</feature>
<dbReference type="InterPro" id="IPR041558">
    <property type="entry name" value="MucBP_2"/>
</dbReference>
<dbReference type="Pfam" id="PF00746">
    <property type="entry name" value="Gram_pos_anchor"/>
    <property type="match status" value="1"/>
</dbReference>
<feature type="compositionally biased region" description="Low complexity" evidence="5">
    <location>
        <begin position="4452"/>
        <end position="4467"/>
    </location>
</feature>
<feature type="chain" id="PRO_5045517211" evidence="6">
    <location>
        <begin position="46"/>
        <end position="5131"/>
    </location>
</feature>
<name>A0ABQ2C459_9LACO</name>
<feature type="compositionally biased region" description="Polar residues" evidence="5">
    <location>
        <begin position="1280"/>
        <end position="1290"/>
    </location>
</feature>
<feature type="region of interest" description="Disordered" evidence="5">
    <location>
        <begin position="4946"/>
        <end position="5104"/>
    </location>
</feature>
<evidence type="ECO:0000313" key="9">
    <source>
        <dbReference type="Proteomes" id="UP000603295"/>
    </source>
</evidence>
<keyword evidence="9" id="KW-1185">Reference proteome</keyword>
<feature type="region of interest" description="Disordered" evidence="5">
    <location>
        <begin position="75"/>
        <end position="98"/>
    </location>
</feature>
<feature type="region of interest" description="Disordered" evidence="5">
    <location>
        <begin position="3918"/>
        <end position="3944"/>
    </location>
</feature>
<feature type="compositionally biased region" description="Polar residues" evidence="5">
    <location>
        <begin position="2276"/>
        <end position="2299"/>
    </location>
</feature>
<dbReference type="PROSITE" id="PS50847">
    <property type="entry name" value="GRAM_POS_ANCHORING"/>
    <property type="match status" value="1"/>
</dbReference>
<evidence type="ECO:0000313" key="8">
    <source>
        <dbReference type="EMBL" id="GGI62702.1"/>
    </source>
</evidence>
<dbReference type="Pfam" id="PF04650">
    <property type="entry name" value="YSIRK_signal"/>
    <property type="match status" value="1"/>
</dbReference>
<feature type="domain" description="Gram-positive cocci surface proteins LPxTG" evidence="7">
    <location>
        <begin position="5096"/>
        <end position="5131"/>
    </location>
</feature>
<feature type="region of interest" description="Disordered" evidence="5">
    <location>
        <begin position="4416"/>
        <end position="4481"/>
    </location>
</feature>
<keyword evidence="4" id="KW-0572">Peptidoglycan-anchor</keyword>
<dbReference type="Gene3D" id="3.10.20.470">
    <property type="match status" value="14"/>
</dbReference>
<feature type="signal peptide" evidence="6">
    <location>
        <begin position="1"/>
        <end position="45"/>
    </location>
</feature>
<evidence type="ECO:0000256" key="6">
    <source>
        <dbReference type="SAM" id="SignalP"/>
    </source>
</evidence>
<feature type="compositionally biased region" description="Low complexity" evidence="5">
    <location>
        <begin position="5053"/>
        <end position="5064"/>
    </location>
</feature>
<feature type="region of interest" description="Disordered" evidence="5">
    <location>
        <begin position="3683"/>
        <end position="3719"/>
    </location>
</feature>
<feature type="compositionally biased region" description="Low complexity" evidence="5">
    <location>
        <begin position="1238"/>
        <end position="1250"/>
    </location>
</feature>
<accession>A0ABQ2C459</accession>
<proteinExistence type="predicted"/>
<sequence length="5131" mass="550693">MLSRNNHQEQFKKYEPKKQRYTIKKLSVGVASVLLGISFANGVSADTVDTADDNTSADSEQTDHNLVLNSASNQTLQQATATNQASGSTATAQNPAGDIQTPVANEYEAAISATMASQAGAVSEQSALPQSAAEANAGAAPESTIASASTQTFNTQSFDTSTFNNANLAQLFGTSLLATNSNNDTPVDLSTFTPDFNISNNSDYDTYFGGYVPAAQIGITQWRDKSNGNILTAATDKDNPGENIYFYVGNKLAATIGKDTYTRPWNGPLTITQTNGNVYKGGTYTYSRAVNAHLSGTGYRYTRINLYDRNGKSPVAVPSTGAFTLGSANLTVVYRNGDPVNDSPIAQQNWNGAGGEIPGKVQQTIWYVNADTGEVMAHKTSEKLISGQTYDVTDDGPLKVSYNGKVYTKVDRGENGYDSSKLSKTLLNSVLTNNSGVDITVGDVLNTPLKGTIGSGRKGNINISTTDYGPSRLYITQQLDDGGTVTLNTYDIQPNDAVPGAMSATLVQAGNITTQSLPSVYTAGTGDPKLDAAAATAQGDRSAFFNGRRPGNQDVVFLYRAISNSQKANITFVNDDTGASLSTQQDASGDAGSKISFTNAASTVTNLIGQGYVYNGTTGNGVTNGSASGSFTSVDFPVYDNDDNTTQAFVVHFKNPVQTTTYHQGVEESKTIHRTINYYDKVTGEKIPSDLISQNPVTDEVTFTRTQVLDQDGKVVGYGTVGSDGKSFRTQDWHTADGETSTQFNAKRSTDLSAYNYTAPEFQDGTSANIVAAHEVTPTTQDLVYNVYYGHQTQQVTTNQDVTRRFHYIFTDGTTPESHLTPQADQKVTFTGTATKDLVTGKTGDTVWTPANGTLTQVAGQPVAGYHITGNVNANADGSANAVNVTPTSGDIDVTIVYTPDAKTPDTPQKAKVTIYDKTENNKQLSAFENNNGTKDSAISFDGEPQTLQAYLNSGYVFDSATDANGNSIGTASNINFGNFDNIDGNVQNFNIYLVHGTDTKTETATTNAHVHYVVAGNEANKPVAPADSPVQTINWTRTNTTDKVTGATTEGTWTPDKSSFTSVTSPTVTGYTPDQAVANFTTPQPNRDQVVTVVYNPNPEVEQKADLVIYDKTDNNKELNSFNNSGKTGTQISFSGSTNYVADLISKGYKIDSFVNDQNQTSNPTSYSEINFSNFDNNSASDQHFKLYLVHDTENVTDKKTTTSTVHYVVSDGKTNPPSDSTQTITWTRPGTKDKVTGVTTPTGNWTTPDNYTDVPTPNLDGYTPDKTNVPAPTPDPNQNPTTVVTYNPKTPEAPTYTGTTETKTVTRTINYYDRVTGEKIPTNLIAGNPTTQNVTLSRTHVVSSTGQDMGYGTVSADSKTFIKAATDDGWNTGDWAQVTSSDLSNAGYTAPDLAQADHVTVNSNTKDAVVNVYYGHQTEVITPKKPHNPGGNINPNDPRNTPSVYPDGLTKEALTTEVTRHINYVGVNEDGTTTPVNGAPDGKSTYTQTVSFERNAVIDKVTGQILGYSTDGTTNVTTTDKDRAWTPTTQNMDSVASKTPSEVGYDKVDISTVGGVTVYPGQKVNDVTVTYTKNKIPEVTQKATLEIIDNNDANSPKQLASFSNEGKSEDQINFANSNEILQSYLSQGYKVQKTAGNLSGDAQSGYTYPTYGNDAQDFKIYLVHDTEDKTETATATAQVHYVIADNGVQAPKDSDLQTVTYTRTNTIDKVTGATVKEGTWQADKNAFTDVTSPDLSKDGYTPSLEKVQFNAPERNVNQRVTVVYNRSAQAADLQIIDDNDPQNQRVLATYSAGGESGKQISFDGSNAQLQNYLNNGYTFEKSEGQGMSGDAQNGFTYPSFDNDSQSNQSFKIYLKHATGDKTETATTTAHVHYIMADGTKAPDDSATQTINWTRTNTVDKVTGAVVNEGTWSSDKGAFTDVDSPAVTGYTPGTKTVKFATPERGVNQVVNVVYTKDAPTPEQQNALVVYQDVNDPAHPVDLGQSDQLTGLAGDAINYSTADKIAEYEKQGYVLVSNGFDANGTKPSFDNVNGNTQTFYVTFKHGIQPVTPDKPGTPDKPINPDNPDGPKYPSGTDKASIDKTITRTVHYEGADQYTPNDVQQPVHFTAKGVLDKVTGEWTAPLTWSADQTFNGVTTPKIPGYHVVSVDKDTNDNQNVDSAKISHTGSDYTVTVKYAKDAAPTPDTTTGKVTYIDDTTGSTLKTDSLSGNVDANIDYTTQDKINSYINMGYKLVSKDFTDGKEVFNKDASKNTFEVHLVHDTVLVTPENPGTPDQPINPNDPRPQNEQPKYPNGTSETDLTKDITRIVHYEGAGEYTPNDVQQPVHFTAKGVLDKVTGEWITPLTWSADQTFNGVTTPKIPGYHVVSVDRDANGNDVASTPINHTGSDYTVTVTYAPDEKPQAENADLHIIDLSDNQKELANFKTSGDDNTAINFNGAQVTIDSLIKAGYKVNSIVQATSDPNNPTKYGTDYANAAGQWTFDDKPGVDQSFYVYLEHDYAPINPENAYGRTDLTQTVTETVHYVDEDTNKPVATDYTNTLTFKGQGRVDKVTGKMLKIKSIENGVITYDYDIANQIDISSAKLSDFAWSNPTTLAKVVSPTIAGYTIDAAKTTPSELADGNDIQEIQNVAYDHGNVEATVYYKANPVETHKAGLAIYADGKQVGTASDTGAKGTAINFGSASDIVSAYINNGYVFDHAQDVTNNVEMSGKSYSELNFGNFVTENNSNQQFAIYLTKQAPVAEQGSIKVTVHDVKTGQDVPGYEANSGTENVGTTFTYDTQGNITKLTNEGYKVLNPDITIPTHISKGDQSFVIYVDHTVVPVTPDKPGNGLNQDDLQKTVTETVHYVVNGGNAQAPADKTATLHFNGTAYYDSVTKKWTDASGNELKDQSQNITWTGQDGHQFDTVISPVVPGYHVTQVSDNYNDGNGNVKAIPGIDQNSANVNVTVTYDKDAEPVKDQGSIIVTIHDVTDNVDLPEYGKNTGTQDVGSNFEFNKTTTISDLESKGYKVLNPDVTIPTQVTKGDHSYTIYVQHNIVPVTPDKPGNGLNQDDLQKTVTETVHYVVNGGNAQAPADKTATLHFNGTAYYDSVTKKWTDADGKELSDQTQNITWTAQDGNKFSTVVTPYLDGYIASVQDGYDDGNKNVKEITGIDQNSANVNVSVTYIPVTPAKTQQNAQLTIRDATPGQEQDLGSYTQPGLEGDAISFGNAQEFVQNLLNKGYVWDGASYNGTNLDATNYAGINFGNYDNTDDKNGISQKWVINLVHGVTPVNPDHPDDKDGYTKEYLDRTITRDVTYVDEQGNVMPGLTPEHQEAKFQGSGYLDNVTGKWVTVENGKITGLADGLTWTPDTDANFDAIAAKTADGYHVISVSGNGISGFTVDANGAVTAQTVNRNTASSTIKVVYAKTPEVPVAANGSIVYIDDTTGNTLESASFGGSVGQKIDYTTADRIANYEGRGYKLVSNNFKDGNESFTNGENKFEVHLTHDTTTKDVTKTVTRDVTYVYEDGSQADTPVNQSFTFNGKTVTDRVTGAEKTSWDTDDHDFDATKSIDTTNYQIVGISKTNTTANVDRINGVVASETITPTSQNSSVVITLAKKVTPPTPVKQGTIEVIYHDTTDNVDIPGYGQPQTKEDQGTAFSYNPNAKDLPALEDNGYVLDGELPTIPTEYTDGNQRVVINVKHGTRPVTPENPANPTDPVDPQHPQTPTPSNPNLSKTDLEKTITRTVQYQYTDGTKAHADVVQTVNFTGEGTIDLVTGNLVTVDKDGNILNQRGKITWNHDSQDFANVAAIDHDGYYVSNITENGTTAKVDGTAVAGETVTPTSQNSTIVITLTKTPDVPVPANGSITYIDDTTGNVLASATFGGNVGQKINYTTADKIANYVSQGYNLVSNNFDDGNETFAKDGNVFEVHFVHATTPITPEKPGQPGQEVPNSNDPEHPHKIPANFVPQTLTNTVTRDVTYVYEDGSQAETPVHQTFTFTGNGVVDLVTGQLVTVENGKITGAGHVTWNAENHDFDATKAIDTTQYNIVKVSENNTIANVDMNNGVVAGETITPTSQNSSVVITLAKKPVTPTPVQKGTVIVNYVDKTTGKTLETATSTGNEGSNVDYSTKDTITKYTNQGYKLEHDGYPTGTVTYTNGTVTYEVNLVHDTVPVNPDQPGPKTPNTPINPDNPDGPKYPDGTQPEQLTKTITRTINYIGDGLNIPSVEKSLTFVANGVLDKVTGQWVTVDKDGKITGNANGMTWTVKDGDADEASFDEVAGPQTDGYHITNIAASNEDLSDINSSTGTVAGKTINHTNGNIAITINYAKNPVTPTPTPADQTVVGKQIVHYVDGDNSNAKLLDDNTNDMFVFTKSGKTGTWNADSYKYANANAPVIDGYVAEQKTYEGQTATPGDADKEITIVYHKIGKIIPVDPTGNPIPNAPTPGYHNDPTDPTKVTPNEPTPDVPGWTTNVPNVTPDTPTGDTKVPYTKPTPTQDKGSITITVHDVTDNTDLPEYGKTSGNQNVGTSFSYDKTGTFTSLTNKGYKVVNPDVTIPTGITKGDQNIVIYVEHTTTPITPENPGKPGQPINPNDPTGPQYPNGSDQVTKNVTRTITYVDNNGNKLHDPVEQTAHFTGTGVIDNVTGKWVTPITWTGNGDLNGQNTSVVDGYHVTNVSRDGNGNNVAKVTVNHGDSDYTVVVTYTPNGKIVPVDPTGNPIPDVPTPQYPTDPSDPAKVTPNEPVPTIPGYNPEVPSVTPTNPGEDTPVVYTPVTPATVQGKVTYIDDTTGKTITTDNFSGKVGDKITYTTTDKISDLEGKGYELVSNNFKDGSETFTDGENSFVVHLKHAETIFTPQNPHGGDDESGKYATQKKTTFTVHYVGAGEKNPADHVETVQWHRHVSVDGVTGEVISSTPWTTDDSYSNVNTPVVDGYHADKAVANAPQADPDKDSVETITYAPNGHIIPVDQTGTPIPGADHPVYPTDPNDPTKVTPNEPVPTVPGYTPEQETVTPVDPGTNTPVIYDRGTTPVTPEQPETPGNPGGDDNETPNKVTPNTPANPGDNGNEEGKKVTPQTPQSPATPAENTPAASAEPQAPVAKQAAAQKPAVKSDAKTLPQTGNDENNSAAVLGLAALGLTGLVGLGKKRRKED</sequence>
<feature type="compositionally biased region" description="Low complexity" evidence="5">
    <location>
        <begin position="5008"/>
        <end position="5018"/>
    </location>
</feature>
<evidence type="ECO:0000256" key="5">
    <source>
        <dbReference type="SAM" id="MobiDB-lite"/>
    </source>
</evidence>
<dbReference type="Pfam" id="PF17966">
    <property type="entry name" value="Muc_B2"/>
    <property type="match status" value="20"/>
</dbReference>
<dbReference type="EMBL" id="BMDS01000001">
    <property type="protein sequence ID" value="GGI62702.1"/>
    <property type="molecule type" value="Genomic_DNA"/>
</dbReference>
<dbReference type="Proteomes" id="UP000603295">
    <property type="component" value="Unassembled WGS sequence"/>
</dbReference>
<feature type="compositionally biased region" description="Polar residues" evidence="5">
    <location>
        <begin position="1528"/>
        <end position="1542"/>
    </location>
</feature>
<feature type="region of interest" description="Disordered" evidence="5">
    <location>
        <begin position="2048"/>
        <end position="2079"/>
    </location>
</feature>
<feature type="region of interest" description="Disordered" evidence="5">
    <location>
        <begin position="1210"/>
        <end position="1256"/>
    </location>
</feature>
<dbReference type="InterPro" id="IPR019931">
    <property type="entry name" value="LPXTG_anchor"/>
</dbReference>
<feature type="compositionally biased region" description="Polar residues" evidence="5">
    <location>
        <begin position="5030"/>
        <end position="5039"/>
    </location>
</feature>
<feature type="compositionally biased region" description="Polar residues" evidence="5">
    <location>
        <begin position="4571"/>
        <end position="4584"/>
    </location>
</feature>
<evidence type="ECO:0000256" key="3">
    <source>
        <dbReference type="ARBA" id="ARBA00022729"/>
    </source>
</evidence>
<evidence type="ECO:0000256" key="1">
    <source>
        <dbReference type="ARBA" id="ARBA00022512"/>
    </source>
</evidence>
<dbReference type="InterPro" id="IPR005877">
    <property type="entry name" value="YSIRK_signal_dom"/>
</dbReference>
<evidence type="ECO:0000256" key="2">
    <source>
        <dbReference type="ARBA" id="ARBA00022525"/>
    </source>
</evidence>